<gene>
    <name evidence="3" type="ORF">UFOPK3564_02548</name>
</gene>
<dbReference type="InterPro" id="IPR007331">
    <property type="entry name" value="Htaa"/>
</dbReference>
<accession>A0A6J7IS79</accession>
<dbReference type="AlphaFoldDB" id="A0A6J7IS79"/>
<reference evidence="3" key="1">
    <citation type="submission" date="2020-05" db="EMBL/GenBank/DDBJ databases">
        <authorList>
            <person name="Chiriac C."/>
            <person name="Salcher M."/>
            <person name="Ghai R."/>
            <person name="Kavagutti S V."/>
        </authorList>
    </citation>
    <scope>NUCLEOTIDE SEQUENCE</scope>
</reference>
<feature type="domain" description="Htaa" evidence="2">
    <location>
        <begin position="227"/>
        <end position="391"/>
    </location>
</feature>
<dbReference type="Pfam" id="PF04213">
    <property type="entry name" value="HtaA"/>
    <property type="match status" value="1"/>
</dbReference>
<feature type="region of interest" description="Disordered" evidence="1">
    <location>
        <begin position="189"/>
        <end position="223"/>
    </location>
</feature>
<proteinExistence type="predicted"/>
<evidence type="ECO:0000313" key="3">
    <source>
        <dbReference type="EMBL" id="CAB4934123.1"/>
    </source>
</evidence>
<dbReference type="EMBL" id="CAFBMK010000185">
    <property type="protein sequence ID" value="CAB4934123.1"/>
    <property type="molecule type" value="Genomic_DNA"/>
</dbReference>
<sequence length="397" mass="40284">MTRTRRARATVVAAGGLALLLPAAASAATPTAVTNGTTTLRPSGAAYRTLKRADVAVLPIGVAATKGSRIAIPVRSGVVGTVSRLVHGETDGLLLRGEDGSARLTDLRMRIGRSSSTVTGRVDGGSPGTLFTLSAKRLDVRLASRAASRKGVTWKLTARAAKTLRSRLDVRGLRAGGFGVATLTARLAAPSSSPAPTPGTPAPAPSPSPAPAPLPPGAPAVASVTSGAADWGVKTSFRRYITGPIAGGKAVPSDGVTTNPDDTYRFGPATGTVDRSTGALSIGFRGQVYFEGHGSGEAAALRVWLRNPRVVTTPGATTGRLHADMTSKGQDGRLVDYPDVALADLDLTAGTRRTTATGVTWSAVPATLTEEGAPAFGGFYNAGAELDPISFAVTTAG</sequence>
<evidence type="ECO:0000256" key="1">
    <source>
        <dbReference type="SAM" id="MobiDB-lite"/>
    </source>
</evidence>
<protein>
    <submittedName>
        <fullName evidence="3">Unannotated protein</fullName>
    </submittedName>
</protein>
<evidence type="ECO:0000259" key="2">
    <source>
        <dbReference type="Pfam" id="PF04213"/>
    </source>
</evidence>
<organism evidence="3">
    <name type="scientific">freshwater metagenome</name>
    <dbReference type="NCBI Taxonomy" id="449393"/>
    <lineage>
        <taxon>unclassified sequences</taxon>
        <taxon>metagenomes</taxon>
        <taxon>ecological metagenomes</taxon>
    </lineage>
</organism>
<feature type="compositionally biased region" description="Pro residues" evidence="1">
    <location>
        <begin position="193"/>
        <end position="218"/>
    </location>
</feature>
<name>A0A6J7IS79_9ZZZZ</name>